<name>A0ABY5HBC4_9PSED</name>
<feature type="domain" description="Methyltransferase type 11" evidence="2">
    <location>
        <begin position="45"/>
        <end position="143"/>
    </location>
</feature>
<sequence>MSSPTKPNEPWDESTANWYATHYGDWPTTCMPIQAETWRPDEALVDIGCGTGSSLRHLTALCPQGRLVGIEPSPAMLAIAQQQTQQLGLGARIEFYCAAAEALPLADASMDSVLAFSSFHHWQDAALGLREVLRVLKPNGRLLLSEEPEILRLHGIILESLQQQLQAAGFSPPTQRLLTQDAAACHLIVARKPALGVLDKPQPPGHESAPAPHTQEAR</sequence>
<dbReference type="EMBL" id="CP073346">
    <property type="protein sequence ID" value="UTW09643.1"/>
    <property type="molecule type" value="Genomic_DNA"/>
</dbReference>
<proteinExistence type="predicted"/>
<protein>
    <submittedName>
        <fullName evidence="3">Class I SAM-dependent methyltransferase</fullName>
    </submittedName>
</protein>
<evidence type="ECO:0000259" key="2">
    <source>
        <dbReference type="Pfam" id="PF08241"/>
    </source>
</evidence>
<keyword evidence="3" id="KW-0808">Transferase</keyword>
<dbReference type="GO" id="GO:0032259">
    <property type="term" value="P:methylation"/>
    <property type="evidence" value="ECO:0007669"/>
    <property type="project" value="UniProtKB-KW"/>
</dbReference>
<dbReference type="GO" id="GO:0008168">
    <property type="term" value="F:methyltransferase activity"/>
    <property type="evidence" value="ECO:0007669"/>
    <property type="project" value="UniProtKB-KW"/>
</dbReference>
<dbReference type="RefSeq" id="WP_255840299.1">
    <property type="nucleotide sequence ID" value="NZ_CP073346.1"/>
</dbReference>
<dbReference type="InterPro" id="IPR013216">
    <property type="entry name" value="Methyltransf_11"/>
</dbReference>
<dbReference type="InterPro" id="IPR029063">
    <property type="entry name" value="SAM-dependent_MTases_sf"/>
</dbReference>
<evidence type="ECO:0000313" key="3">
    <source>
        <dbReference type="EMBL" id="UTW09643.1"/>
    </source>
</evidence>
<dbReference type="Gene3D" id="3.40.50.150">
    <property type="entry name" value="Vaccinia Virus protein VP39"/>
    <property type="match status" value="1"/>
</dbReference>
<reference evidence="3" key="1">
    <citation type="submission" date="2021-04" db="EMBL/GenBank/DDBJ databases">
        <title>Oceanospirillales bacteria with DddD are important DMSP degraders in coastal seawater.</title>
        <authorList>
            <person name="Liu J."/>
        </authorList>
    </citation>
    <scope>NUCLEOTIDE SEQUENCE</scope>
    <source>
        <strain evidence="3">D13-4</strain>
    </source>
</reference>
<keyword evidence="4" id="KW-1185">Reference proteome</keyword>
<keyword evidence="3" id="KW-0489">Methyltransferase</keyword>
<accession>A0ABY5HBC4</accession>
<gene>
    <name evidence="3" type="ORF">KDW96_10195</name>
</gene>
<dbReference type="Pfam" id="PF08241">
    <property type="entry name" value="Methyltransf_11"/>
    <property type="match status" value="1"/>
</dbReference>
<dbReference type="CDD" id="cd02440">
    <property type="entry name" value="AdoMet_MTases"/>
    <property type="match status" value="1"/>
</dbReference>
<dbReference type="PANTHER" id="PTHR42912">
    <property type="entry name" value="METHYLTRANSFERASE"/>
    <property type="match status" value="1"/>
</dbReference>
<evidence type="ECO:0000256" key="1">
    <source>
        <dbReference type="SAM" id="MobiDB-lite"/>
    </source>
</evidence>
<dbReference type="InterPro" id="IPR050508">
    <property type="entry name" value="Methyltransf_Superfamily"/>
</dbReference>
<dbReference type="SUPFAM" id="SSF53335">
    <property type="entry name" value="S-adenosyl-L-methionine-dependent methyltransferases"/>
    <property type="match status" value="1"/>
</dbReference>
<evidence type="ECO:0000313" key="4">
    <source>
        <dbReference type="Proteomes" id="UP001059672"/>
    </source>
</evidence>
<dbReference type="Proteomes" id="UP001059672">
    <property type="component" value="Chromosome"/>
</dbReference>
<feature type="region of interest" description="Disordered" evidence="1">
    <location>
        <begin position="197"/>
        <end position="218"/>
    </location>
</feature>
<organism evidence="3 4">
    <name type="scientific">Pseudomonas benzenivorans</name>
    <dbReference type="NCBI Taxonomy" id="556533"/>
    <lineage>
        <taxon>Bacteria</taxon>
        <taxon>Pseudomonadati</taxon>
        <taxon>Pseudomonadota</taxon>
        <taxon>Gammaproteobacteria</taxon>
        <taxon>Pseudomonadales</taxon>
        <taxon>Pseudomonadaceae</taxon>
        <taxon>Pseudomonas</taxon>
    </lineage>
</organism>